<evidence type="ECO:0000259" key="5">
    <source>
        <dbReference type="PROSITE" id="PS50026"/>
    </source>
</evidence>
<reference evidence="6 7" key="1">
    <citation type="journal article" date="2017" name="Nat. Ecol. Evol.">
        <title>Scallop genome provides insights into evolution of bilaterian karyotype and development.</title>
        <authorList>
            <person name="Wang S."/>
            <person name="Zhang J."/>
            <person name="Jiao W."/>
            <person name="Li J."/>
            <person name="Xun X."/>
            <person name="Sun Y."/>
            <person name="Guo X."/>
            <person name="Huan P."/>
            <person name="Dong B."/>
            <person name="Zhang L."/>
            <person name="Hu X."/>
            <person name="Sun X."/>
            <person name="Wang J."/>
            <person name="Zhao C."/>
            <person name="Wang Y."/>
            <person name="Wang D."/>
            <person name="Huang X."/>
            <person name="Wang R."/>
            <person name="Lv J."/>
            <person name="Li Y."/>
            <person name="Zhang Z."/>
            <person name="Liu B."/>
            <person name="Lu W."/>
            <person name="Hui Y."/>
            <person name="Liang J."/>
            <person name="Zhou Z."/>
            <person name="Hou R."/>
            <person name="Li X."/>
            <person name="Liu Y."/>
            <person name="Li H."/>
            <person name="Ning X."/>
            <person name="Lin Y."/>
            <person name="Zhao L."/>
            <person name="Xing Q."/>
            <person name="Dou J."/>
            <person name="Li Y."/>
            <person name="Mao J."/>
            <person name="Guo H."/>
            <person name="Dou H."/>
            <person name="Li T."/>
            <person name="Mu C."/>
            <person name="Jiang W."/>
            <person name="Fu Q."/>
            <person name="Fu X."/>
            <person name="Miao Y."/>
            <person name="Liu J."/>
            <person name="Yu Q."/>
            <person name="Li R."/>
            <person name="Liao H."/>
            <person name="Li X."/>
            <person name="Kong Y."/>
            <person name="Jiang Z."/>
            <person name="Chourrout D."/>
            <person name="Li R."/>
            <person name="Bao Z."/>
        </authorList>
    </citation>
    <scope>NUCLEOTIDE SEQUENCE [LARGE SCALE GENOMIC DNA]</scope>
    <source>
        <strain evidence="6 7">PY_sf001</strain>
    </source>
</reference>
<evidence type="ECO:0000256" key="2">
    <source>
        <dbReference type="PROSITE-ProRule" id="PRU00076"/>
    </source>
</evidence>
<feature type="disulfide bond" evidence="2">
    <location>
        <begin position="186"/>
        <end position="203"/>
    </location>
</feature>
<gene>
    <name evidence="6" type="ORF">KP79_PYT07693</name>
</gene>
<dbReference type="CDD" id="cd00054">
    <property type="entry name" value="EGF_CA"/>
    <property type="match status" value="1"/>
</dbReference>
<dbReference type="InterPro" id="IPR008979">
    <property type="entry name" value="Galactose-bd-like_sf"/>
</dbReference>
<dbReference type="InterPro" id="IPR000421">
    <property type="entry name" value="FA58C"/>
</dbReference>
<dbReference type="InterPro" id="IPR000742">
    <property type="entry name" value="EGF"/>
</dbReference>
<feature type="domain" description="EGF-like" evidence="5">
    <location>
        <begin position="177"/>
        <end position="215"/>
    </location>
</feature>
<evidence type="ECO:0000313" key="7">
    <source>
        <dbReference type="Proteomes" id="UP000242188"/>
    </source>
</evidence>
<dbReference type="PROSITE" id="PS50022">
    <property type="entry name" value="FA58C_3"/>
    <property type="match status" value="1"/>
</dbReference>
<evidence type="ECO:0000259" key="4">
    <source>
        <dbReference type="PROSITE" id="PS50022"/>
    </source>
</evidence>
<dbReference type="Gene3D" id="2.10.25.10">
    <property type="entry name" value="Laminin"/>
    <property type="match status" value="1"/>
</dbReference>
<keyword evidence="1 2" id="KW-1015">Disulfide bond</keyword>
<dbReference type="Pfam" id="PF00754">
    <property type="entry name" value="F5_F8_type_C"/>
    <property type="match status" value="1"/>
</dbReference>
<dbReference type="InterPro" id="IPR001881">
    <property type="entry name" value="EGF-like_Ca-bd_dom"/>
</dbReference>
<dbReference type="PROSITE" id="PS00022">
    <property type="entry name" value="EGF_1"/>
    <property type="match status" value="1"/>
</dbReference>
<comment type="caution">
    <text evidence="2">Lacks conserved residue(s) required for the propagation of feature annotation.</text>
</comment>
<keyword evidence="3" id="KW-0732">Signal</keyword>
<sequence length="364" mass="39992">MALYIGIISIFLCVVISLATAGSPGDVLQLDYPNVAVAAQDNGTLLGQSGQNGDIYIQPTRNGSGTILFDGYDLLEIIDIINSMPPIWRLHGHVGYSGTFEGGSDIEIPLEVLDPENQDVRFELVAGDFPVGVNIVKHPWRILGVALDEDAIYTFTIRATDASDKYADAVFKIETIEIDQCVREMCHNNGQCNNTNTQRGYTCTCPIEYGGPTCDVTCKTTALGVAKPSVIPDAQLSAYLSRYVSKASDGRLLENGNHWCGENANSWLQVDLGSTARLFRLETAGANSTFFAKTYTVSHSSDGITFNFINDVNTTIVHTFMGSISAEYQTLPEPLEARFVRIHPKTYESHYHPCFQVEMYGCWL</sequence>
<feature type="chain" id="PRO_5012510195" evidence="3">
    <location>
        <begin position="22"/>
        <end position="364"/>
    </location>
</feature>
<dbReference type="SUPFAM" id="SSF49785">
    <property type="entry name" value="Galactose-binding domain-like"/>
    <property type="match status" value="1"/>
</dbReference>
<keyword evidence="7" id="KW-1185">Reference proteome</keyword>
<dbReference type="GO" id="GO:0005509">
    <property type="term" value="F:calcium ion binding"/>
    <property type="evidence" value="ECO:0007669"/>
    <property type="project" value="InterPro"/>
</dbReference>
<dbReference type="SMART" id="SM00179">
    <property type="entry name" value="EGF_CA"/>
    <property type="match status" value="1"/>
</dbReference>
<dbReference type="SUPFAM" id="SSF57196">
    <property type="entry name" value="EGF/Laminin"/>
    <property type="match status" value="1"/>
</dbReference>
<keyword evidence="2" id="KW-0245">EGF-like domain</keyword>
<evidence type="ECO:0000256" key="3">
    <source>
        <dbReference type="SAM" id="SignalP"/>
    </source>
</evidence>
<proteinExistence type="predicted"/>
<dbReference type="PANTHER" id="PTHR24543">
    <property type="entry name" value="MULTICOPPER OXIDASE-RELATED"/>
    <property type="match status" value="1"/>
</dbReference>
<name>A0A210QFH7_MIZYE</name>
<feature type="disulfide bond" evidence="2">
    <location>
        <begin position="205"/>
        <end position="214"/>
    </location>
</feature>
<comment type="caution">
    <text evidence="6">The sequence shown here is derived from an EMBL/GenBank/DDBJ whole genome shotgun (WGS) entry which is preliminary data.</text>
</comment>
<dbReference type="PROSITE" id="PS50026">
    <property type="entry name" value="EGF_3"/>
    <property type="match status" value="1"/>
</dbReference>
<evidence type="ECO:0000256" key="1">
    <source>
        <dbReference type="ARBA" id="ARBA00023157"/>
    </source>
</evidence>
<feature type="signal peptide" evidence="3">
    <location>
        <begin position="1"/>
        <end position="21"/>
    </location>
</feature>
<dbReference type="SMART" id="SM00231">
    <property type="entry name" value="FA58C"/>
    <property type="match status" value="1"/>
</dbReference>
<protein>
    <submittedName>
        <fullName evidence="6">Lactadherin</fullName>
    </submittedName>
</protein>
<accession>A0A210QFH7</accession>
<dbReference type="EMBL" id="NEDP02003883">
    <property type="protein sequence ID" value="OWF47459.1"/>
    <property type="molecule type" value="Genomic_DNA"/>
</dbReference>
<dbReference type="OrthoDB" id="26719at2759"/>
<feature type="domain" description="F5/8 type C" evidence="4">
    <location>
        <begin position="218"/>
        <end position="362"/>
    </location>
</feature>
<dbReference type="AlphaFoldDB" id="A0A210QFH7"/>
<dbReference type="Proteomes" id="UP000242188">
    <property type="component" value="Unassembled WGS sequence"/>
</dbReference>
<organism evidence="6 7">
    <name type="scientific">Mizuhopecten yessoensis</name>
    <name type="common">Japanese scallop</name>
    <name type="synonym">Patinopecten yessoensis</name>
    <dbReference type="NCBI Taxonomy" id="6573"/>
    <lineage>
        <taxon>Eukaryota</taxon>
        <taxon>Metazoa</taxon>
        <taxon>Spiralia</taxon>
        <taxon>Lophotrochozoa</taxon>
        <taxon>Mollusca</taxon>
        <taxon>Bivalvia</taxon>
        <taxon>Autobranchia</taxon>
        <taxon>Pteriomorphia</taxon>
        <taxon>Pectinida</taxon>
        <taxon>Pectinoidea</taxon>
        <taxon>Pectinidae</taxon>
        <taxon>Mizuhopecten</taxon>
    </lineage>
</organism>
<evidence type="ECO:0000313" key="6">
    <source>
        <dbReference type="EMBL" id="OWF47459.1"/>
    </source>
</evidence>
<dbReference type="Gene3D" id="2.60.120.260">
    <property type="entry name" value="Galactose-binding domain-like"/>
    <property type="match status" value="1"/>
</dbReference>